<evidence type="ECO:0000313" key="1">
    <source>
        <dbReference type="EMBL" id="CAJ1892695.1"/>
    </source>
</evidence>
<evidence type="ECO:0000313" key="2">
    <source>
        <dbReference type="Proteomes" id="UP001189624"/>
    </source>
</evidence>
<gene>
    <name evidence="1" type="ORF">AYBTSS11_LOCUS2947</name>
</gene>
<sequence length="85" mass="9952">MDFKQYSTDLNARLRSICDVVESIFRKPEKIKDLNKTHHPHSQEKGFPPVVLSWKRSRKDLTTNNLLSMSDKVIFTKYVLQALFA</sequence>
<organism evidence="1 2">
    <name type="scientific">Sphenostylis stenocarpa</name>
    <dbReference type="NCBI Taxonomy" id="92480"/>
    <lineage>
        <taxon>Eukaryota</taxon>
        <taxon>Viridiplantae</taxon>
        <taxon>Streptophyta</taxon>
        <taxon>Embryophyta</taxon>
        <taxon>Tracheophyta</taxon>
        <taxon>Spermatophyta</taxon>
        <taxon>Magnoliopsida</taxon>
        <taxon>eudicotyledons</taxon>
        <taxon>Gunneridae</taxon>
        <taxon>Pentapetalae</taxon>
        <taxon>rosids</taxon>
        <taxon>fabids</taxon>
        <taxon>Fabales</taxon>
        <taxon>Fabaceae</taxon>
        <taxon>Papilionoideae</taxon>
        <taxon>50 kb inversion clade</taxon>
        <taxon>NPAAA clade</taxon>
        <taxon>indigoferoid/millettioid clade</taxon>
        <taxon>Phaseoleae</taxon>
        <taxon>Sphenostylis</taxon>
    </lineage>
</organism>
<proteinExistence type="predicted"/>
<reference evidence="1" key="1">
    <citation type="submission" date="2023-10" db="EMBL/GenBank/DDBJ databases">
        <authorList>
            <person name="Domelevo Entfellner J.-B."/>
        </authorList>
    </citation>
    <scope>NUCLEOTIDE SEQUENCE</scope>
</reference>
<dbReference type="AlphaFoldDB" id="A0AA86RTY2"/>
<dbReference type="Proteomes" id="UP001189624">
    <property type="component" value="Chromosome 1"/>
</dbReference>
<protein>
    <submittedName>
        <fullName evidence="1">Uncharacterized protein</fullName>
    </submittedName>
</protein>
<keyword evidence="2" id="KW-1185">Reference proteome</keyword>
<dbReference type="Gramene" id="rna-AYBTSS11_LOCUS2947">
    <property type="protein sequence ID" value="CAJ1892695.1"/>
    <property type="gene ID" value="gene-AYBTSS11_LOCUS2947"/>
</dbReference>
<name>A0AA86RTY2_9FABA</name>
<accession>A0AA86RTY2</accession>
<dbReference type="EMBL" id="OY731398">
    <property type="protein sequence ID" value="CAJ1892695.1"/>
    <property type="molecule type" value="Genomic_DNA"/>
</dbReference>